<dbReference type="eggNOG" id="COG0491">
    <property type="taxonomic scope" value="Bacteria"/>
</dbReference>
<keyword evidence="3 6" id="KW-0378">Hydrolase</keyword>
<dbReference type="SUPFAM" id="SSF56281">
    <property type="entry name" value="Metallo-hydrolase/oxidoreductase"/>
    <property type="match status" value="1"/>
</dbReference>
<dbReference type="PANTHER" id="PTHR42978:SF6">
    <property type="entry name" value="QUORUM-QUENCHING LACTONASE YTNP-RELATED"/>
    <property type="match status" value="1"/>
</dbReference>
<organism evidence="6 8">
    <name type="scientific">Bradyrhizobium elkanii</name>
    <dbReference type="NCBI Taxonomy" id="29448"/>
    <lineage>
        <taxon>Bacteria</taxon>
        <taxon>Pseudomonadati</taxon>
        <taxon>Pseudomonadota</taxon>
        <taxon>Alphaproteobacteria</taxon>
        <taxon>Hyphomicrobiales</taxon>
        <taxon>Nitrobacteraceae</taxon>
        <taxon>Bradyrhizobium</taxon>
    </lineage>
</organism>
<dbReference type="Proteomes" id="UP001565471">
    <property type="component" value="Unassembled WGS sequence"/>
</dbReference>
<sequence length="295" mass="32412">MSTSASTQVAGVYHRRLGDALVTGLSDGYVDMGYTIFRNIPEEETKAILARDHRTSPPRISVNAFAVRMDSRTYLIDCGSADLMGPTCGRLPENLAAAGIDPASVDAVLLTHVHPDHSNGLTDAATGTRLFPNAEIIVHENEINHWFNDEAMAKAAERPRRRYFEAGRTQLKPYMAADRVKTFRKGEVLPGVTAIPIHGHTPGHAAYVVSRGGESMVVWGDTVHVPEIQVARPEVTMEFDTDPEAAAAARQMMFDMVVTDDMLVGGMHLHFPGFGHMRREAGRYSLVAEQWAFEV</sequence>
<dbReference type="GO" id="GO:0046872">
    <property type="term" value="F:metal ion binding"/>
    <property type="evidence" value="ECO:0007669"/>
    <property type="project" value="UniProtKB-KW"/>
</dbReference>
<evidence type="ECO:0000256" key="3">
    <source>
        <dbReference type="ARBA" id="ARBA00022801"/>
    </source>
</evidence>
<evidence type="ECO:0000259" key="5">
    <source>
        <dbReference type="SMART" id="SM00849"/>
    </source>
</evidence>
<evidence type="ECO:0000256" key="4">
    <source>
        <dbReference type="ARBA" id="ARBA00022833"/>
    </source>
</evidence>
<dbReference type="CDD" id="cd07720">
    <property type="entry name" value="OPHC2-like_MBL-fold"/>
    <property type="match status" value="1"/>
</dbReference>
<evidence type="ECO:0000256" key="1">
    <source>
        <dbReference type="ARBA" id="ARBA00007749"/>
    </source>
</evidence>
<keyword evidence="2" id="KW-0479">Metal-binding</keyword>
<dbReference type="EMBL" id="JAFICZ010000001">
    <property type="protein sequence ID" value="MBP1294505.1"/>
    <property type="molecule type" value="Genomic_DNA"/>
</dbReference>
<dbReference type="Pfam" id="PF00753">
    <property type="entry name" value="Lactamase_B"/>
    <property type="match status" value="1"/>
</dbReference>
<comment type="caution">
    <text evidence="6">The sequence shown here is derived from an EMBL/GenBank/DDBJ whole genome shotgun (WGS) entry which is preliminary data.</text>
</comment>
<accession>A0A1E3ERB4</accession>
<evidence type="ECO:0000313" key="9">
    <source>
        <dbReference type="Proteomes" id="UP001565471"/>
    </source>
</evidence>
<protein>
    <submittedName>
        <fullName evidence="6">Glyoxylase-like metal-dependent hydrolase (Beta-lactamase superfamily II)</fullName>
    </submittedName>
</protein>
<keyword evidence="4" id="KW-0862">Zinc</keyword>
<evidence type="ECO:0000313" key="7">
    <source>
        <dbReference type="EMBL" id="MEY9320171.1"/>
    </source>
</evidence>
<keyword evidence="9" id="KW-1185">Reference proteome</keyword>
<dbReference type="RefSeq" id="WP_038378802.1">
    <property type="nucleotide sequence ID" value="NZ_CP126026.1"/>
</dbReference>
<dbReference type="OrthoDB" id="9803916at2"/>
<evidence type="ECO:0000313" key="8">
    <source>
        <dbReference type="Proteomes" id="UP000673383"/>
    </source>
</evidence>
<dbReference type="EMBL" id="JBGBZA010000002">
    <property type="protein sequence ID" value="MEY9320171.1"/>
    <property type="molecule type" value="Genomic_DNA"/>
</dbReference>
<dbReference type="InterPro" id="IPR051013">
    <property type="entry name" value="MBL_superfamily_lactonases"/>
</dbReference>
<dbReference type="InterPro" id="IPR001279">
    <property type="entry name" value="Metallo-B-lactamas"/>
</dbReference>
<dbReference type="AlphaFoldDB" id="A0A1E3ERB4"/>
<dbReference type="PANTHER" id="PTHR42978">
    <property type="entry name" value="QUORUM-QUENCHING LACTONASE YTNP-RELATED-RELATED"/>
    <property type="match status" value="1"/>
</dbReference>
<dbReference type="GO" id="GO:0016787">
    <property type="term" value="F:hydrolase activity"/>
    <property type="evidence" value="ECO:0007669"/>
    <property type="project" value="UniProtKB-KW"/>
</dbReference>
<proteinExistence type="inferred from homology"/>
<evidence type="ECO:0000313" key="6">
    <source>
        <dbReference type="EMBL" id="MBP1294505.1"/>
    </source>
</evidence>
<dbReference type="InterPro" id="IPR036866">
    <property type="entry name" value="RibonucZ/Hydroxyglut_hydro"/>
</dbReference>
<evidence type="ECO:0000256" key="2">
    <source>
        <dbReference type="ARBA" id="ARBA00022723"/>
    </source>
</evidence>
<dbReference type="Proteomes" id="UP000673383">
    <property type="component" value="Unassembled WGS sequence"/>
</dbReference>
<dbReference type="Gene3D" id="3.60.15.10">
    <property type="entry name" value="Ribonuclease Z/Hydroxyacylglutathione hydrolase-like"/>
    <property type="match status" value="1"/>
</dbReference>
<reference evidence="6" key="1">
    <citation type="submission" date="2021-02" db="EMBL/GenBank/DDBJ databases">
        <title>Genomic Encyclopedia of Type Strains, Phase IV (KMG-V): Genome sequencing to study the core and pangenomes of soil and plant-associated prokaryotes.</title>
        <authorList>
            <person name="Whitman W."/>
        </authorList>
    </citation>
    <scope>NUCLEOTIDE SEQUENCE</scope>
    <source>
        <strain evidence="6">USDA 406</strain>
    </source>
</reference>
<reference evidence="7 9" key="2">
    <citation type="submission" date="2024-07" db="EMBL/GenBank/DDBJ databases">
        <title>Genomic Encyclopedia of Type Strains, Phase V (KMG-V): Genome sequencing to study the core and pangenomes of soil and plant-associated prokaryotes.</title>
        <authorList>
            <person name="Whitman W."/>
        </authorList>
    </citation>
    <scope>NUCLEOTIDE SEQUENCE [LARGE SCALE GENOMIC DNA]</scope>
    <source>
        <strain evidence="7 9">USDA 415</strain>
    </source>
</reference>
<name>A0A1E3ERB4_BRAEL</name>
<comment type="similarity">
    <text evidence="1">Belongs to the metallo-beta-lactamase superfamily.</text>
</comment>
<feature type="domain" description="Metallo-beta-lactamase" evidence="5">
    <location>
        <begin position="61"/>
        <end position="268"/>
    </location>
</feature>
<dbReference type="SMART" id="SM00849">
    <property type="entry name" value="Lactamase_B"/>
    <property type="match status" value="1"/>
</dbReference>
<gene>
    <name evidence="7" type="ORF">ABIF29_006970</name>
    <name evidence="6" type="ORF">JOH49_004258</name>
</gene>